<proteinExistence type="predicted"/>
<evidence type="ECO:0000313" key="3">
    <source>
        <dbReference type="EMBL" id="KAJ3566222.1"/>
    </source>
</evidence>
<dbReference type="Proteomes" id="UP001213000">
    <property type="component" value="Unassembled WGS sequence"/>
</dbReference>
<name>A0AAD5YQA5_9AGAR</name>
<keyword evidence="1" id="KW-0472">Membrane</keyword>
<feature type="transmembrane region" description="Helical" evidence="1">
    <location>
        <begin position="146"/>
        <end position="171"/>
    </location>
</feature>
<evidence type="ECO:0000259" key="2">
    <source>
        <dbReference type="Pfam" id="PF24840"/>
    </source>
</evidence>
<dbReference type="AlphaFoldDB" id="A0AAD5YQA5"/>
<sequence length="200" mass="23225">MENPQEEIRGVIVQLTSASSPDLQRRTVERYMTPDVAFRHPVCAVESGPTSRKTVLGIYQWYRVLSPHIEVQVNSVVWDSEHGYMFLDIQQWFKLFFVPVRPKPSRLCTRLTLRKEDDGLYYISMQEDFYHPDDFMALLLPPLVPFIHMVLLIAGLASSLNASFAHFFGFWRPIESNGSNSHLDGPSEEEDLYHDFNKHH</sequence>
<dbReference type="Pfam" id="PF24840">
    <property type="entry name" value="NTF2_SigF"/>
    <property type="match status" value="1"/>
</dbReference>
<gene>
    <name evidence="3" type="ORF">NP233_g7133</name>
</gene>
<dbReference type="EMBL" id="JANIEX010000504">
    <property type="protein sequence ID" value="KAJ3566222.1"/>
    <property type="molecule type" value="Genomic_DNA"/>
</dbReference>
<evidence type="ECO:0000313" key="4">
    <source>
        <dbReference type="Proteomes" id="UP001213000"/>
    </source>
</evidence>
<keyword evidence="1" id="KW-0812">Transmembrane</keyword>
<accession>A0AAD5YQA5</accession>
<evidence type="ECO:0000256" key="1">
    <source>
        <dbReference type="SAM" id="Phobius"/>
    </source>
</evidence>
<comment type="caution">
    <text evidence="3">The sequence shown here is derived from an EMBL/GenBank/DDBJ whole genome shotgun (WGS) entry which is preliminary data.</text>
</comment>
<keyword evidence="1" id="KW-1133">Transmembrane helix</keyword>
<dbReference type="PANTHER" id="PTHR35393">
    <property type="entry name" value="CHROMOSOME 1, WHOLE GENOME SHOTGUN SEQUENCE"/>
    <property type="match status" value="1"/>
</dbReference>
<protein>
    <recommendedName>
        <fullName evidence="2">SigF-like NTF2-like domain-containing protein</fullName>
    </recommendedName>
</protein>
<reference evidence="3" key="1">
    <citation type="submission" date="2022-07" db="EMBL/GenBank/DDBJ databases">
        <title>Genome Sequence of Leucocoprinus birnbaumii.</title>
        <authorList>
            <person name="Buettner E."/>
        </authorList>
    </citation>
    <scope>NUCLEOTIDE SEQUENCE</scope>
    <source>
        <strain evidence="3">VT141</strain>
    </source>
</reference>
<keyword evidence="4" id="KW-1185">Reference proteome</keyword>
<dbReference type="InterPro" id="IPR057514">
    <property type="entry name" value="NTF2_SigF"/>
</dbReference>
<organism evidence="3 4">
    <name type="scientific">Leucocoprinus birnbaumii</name>
    <dbReference type="NCBI Taxonomy" id="56174"/>
    <lineage>
        <taxon>Eukaryota</taxon>
        <taxon>Fungi</taxon>
        <taxon>Dikarya</taxon>
        <taxon>Basidiomycota</taxon>
        <taxon>Agaricomycotina</taxon>
        <taxon>Agaricomycetes</taxon>
        <taxon>Agaricomycetidae</taxon>
        <taxon>Agaricales</taxon>
        <taxon>Agaricineae</taxon>
        <taxon>Agaricaceae</taxon>
        <taxon>Leucocoprinus</taxon>
    </lineage>
</organism>
<dbReference type="PANTHER" id="PTHR35393:SF1">
    <property type="entry name" value="SNOAL-LIKE DOMAIN-CONTAINING PROTEIN"/>
    <property type="match status" value="1"/>
</dbReference>
<feature type="domain" description="SigF-like NTF2-like" evidence="2">
    <location>
        <begin position="1"/>
        <end position="170"/>
    </location>
</feature>